<comment type="similarity">
    <text evidence="5">Belongs to the bacterial solute-binding protein 9 family.</text>
</comment>
<evidence type="ECO:0000256" key="1">
    <source>
        <dbReference type="ARBA" id="ARBA00004196"/>
    </source>
</evidence>
<keyword evidence="7" id="KW-1185">Reference proteome</keyword>
<keyword evidence="4" id="KW-0732">Signal</keyword>
<dbReference type="GO" id="GO:0030313">
    <property type="term" value="C:cell envelope"/>
    <property type="evidence" value="ECO:0007669"/>
    <property type="project" value="UniProtKB-SubCell"/>
</dbReference>
<accession>A0AAE3GR62</accession>
<evidence type="ECO:0000256" key="2">
    <source>
        <dbReference type="ARBA" id="ARBA00022448"/>
    </source>
</evidence>
<organism evidence="6 7">
    <name type="scientific">Limnofasciculus baicalensis BBK-W-15</name>
    <dbReference type="NCBI Taxonomy" id="2699891"/>
    <lineage>
        <taxon>Bacteria</taxon>
        <taxon>Bacillati</taxon>
        <taxon>Cyanobacteriota</taxon>
        <taxon>Cyanophyceae</taxon>
        <taxon>Coleofasciculales</taxon>
        <taxon>Coleofasciculaceae</taxon>
        <taxon>Limnofasciculus</taxon>
        <taxon>Limnofasciculus baicalensis</taxon>
    </lineage>
</organism>
<dbReference type="Pfam" id="PF01297">
    <property type="entry name" value="ZnuA"/>
    <property type="match status" value="1"/>
</dbReference>
<dbReference type="InterPro" id="IPR006127">
    <property type="entry name" value="ZnuA-like"/>
</dbReference>
<dbReference type="Proteomes" id="UP001204953">
    <property type="component" value="Unassembled WGS sequence"/>
</dbReference>
<dbReference type="GO" id="GO:0046872">
    <property type="term" value="F:metal ion binding"/>
    <property type="evidence" value="ECO:0007669"/>
    <property type="project" value="UniProtKB-KW"/>
</dbReference>
<dbReference type="InterPro" id="IPR006129">
    <property type="entry name" value="AdhesinB"/>
</dbReference>
<gene>
    <name evidence="6" type="ORF">NJ959_09615</name>
</gene>
<protein>
    <submittedName>
        <fullName evidence="6">Zinc ABC transporter substrate-binding protein</fullName>
    </submittedName>
</protein>
<dbReference type="AlphaFoldDB" id="A0AAE3GR62"/>
<dbReference type="EMBL" id="JAMZMM010000071">
    <property type="protein sequence ID" value="MCP2728724.1"/>
    <property type="molecule type" value="Genomic_DNA"/>
</dbReference>
<dbReference type="SUPFAM" id="SSF53807">
    <property type="entry name" value="Helical backbone' metal receptor"/>
    <property type="match status" value="1"/>
</dbReference>
<evidence type="ECO:0000313" key="7">
    <source>
        <dbReference type="Proteomes" id="UP001204953"/>
    </source>
</evidence>
<reference evidence="6" key="1">
    <citation type="submission" date="2022-06" db="EMBL/GenBank/DDBJ databases">
        <title>New cyanobacteria of genus Symplocastrum in benthos of Lake Baikal.</title>
        <authorList>
            <person name="Sorokovikova E."/>
            <person name="Tikhonova I."/>
            <person name="Krasnopeev A."/>
            <person name="Evseev P."/>
            <person name="Gladkikh A."/>
            <person name="Belykh O."/>
        </authorList>
    </citation>
    <scope>NUCLEOTIDE SEQUENCE</scope>
    <source>
        <strain evidence="6">BBK-W-15</strain>
    </source>
</reference>
<dbReference type="InterPro" id="IPR050492">
    <property type="entry name" value="Bact_metal-bind_prot9"/>
</dbReference>
<evidence type="ECO:0000256" key="4">
    <source>
        <dbReference type="ARBA" id="ARBA00022729"/>
    </source>
</evidence>
<comment type="subcellular location">
    <subcellularLocation>
        <location evidence="1">Cell envelope</location>
    </subcellularLocation>
</comment>
<dbReference type="PANTHER" id="PTHR42953:SF1">
    <property type="entry name" value="METAL-BINDING PROTEIN HI_0362-RELATED"/>
    <property type="match status" value="1"/>
</dbReference>
<evidence type="ECO:0000256" key="3">
    <source>
        <dbReference type="ARBA" id="ARBA00022723"/>
    </source>
</evidence>
<dbReference type="PRINTS" id="PR00691">
    <property type="entry name" value="ADHESINB"/>
</dbReference>
<dbReference type="Gene3D" id="3.40.50.1980">
    <property type="entry name" value="Nitrogenase molybdenum iron protein domain"/>
    <property type="match status" value="2"/>
</dbReference>
<dbReference type="RefSeq" id="WP_254011530.1">
    <property type="nucleotide sequence ID" value="NZ_JAMZMM010000071.1"/>
</dbReference>
<dbReference type="InterPro" id="IPR006128">
    <property type="entry name" value="Lipoprotein_PsaA-like"/>
</dbReference>
<name>A0AAE3GR62_9CYAN</name>
<dbReference type="PANTHER" id="PTHR42953">
    <property type="entry name" value="HIGH-AFFINITY ZINC UPTAKE SYSTEM PROTEIN ZNUA-RELATED"/>
    <property type="match status" value="1"/>
</dbReference>
<comment type="caution">
    <text evidence="6">The sequence shown here is derived from an EMBL/GenBank/DDBJ whole genome shotgun (WGS) entry which is preliminary data.</text>
</comment>
<dbReference type="PRINTS" id="PR00690">
    <property type="entry name" value="ADHESNFAMILY"/>
</dbReference>
<evidence type="ECO:0000256" key="5">
    <source>
        <dbReference type="RuleBase" id="RU003512"/>
    </source>
</evidence>
<proteinExistence type="inferred from homology"/>
<keyword evidence="2 5" id="KW-0813">Transport</keyword>
<evidence type="ECO:0000313" key="6">
    <source>
        <dbReference type="EMBL" id="MCP2728724.1"/>
    </source>
</evidence>
<dbReference type="GO" id="GO:0030001">
    <property type="term" value="P:metal ion transport"/>
    <property type="evidence" value="ECO:0007669"/>
    <property type="project" value="InterPro"/>
</dbReference>
<keyword evidence="3" id="KW-0479">Metal-binding</keyword>
<sequence>MTIVTLILGLYLSGCDGTKSDRTDSDTNYRPKVVSTSTIITDLTEKVGGDEIELKGILKPGADPHVYEPVPADNLALEKAELILYNGYNLEPGLIKLMNSSGVKAKKVPVGEVVKPLDFNYKGATKPDPHVWGSAQNAIAMVNTIRDRLIELSPEDKTEFIENAAKLTVELEEVNTWITQEIQTIPENHRQLVTTHDAFQYYARAYGLKVTGTLIGISTEEQPSAQTIKRLSDAIKSAGVPAIFAETTINPALITTVAQEAKVKLAPRQLYSDSIGAPGSEGDTYVKMLVANTKTIVESLGGKYKAFEPSQK</sequence>
<dbReference type="GO" id="GO:0007155">
    <property type="term" value="P:cell adhesion"/>
    <property type="evidence" value="ECO:0007669"/>
    <property type="project" value="InterPro"/>
</dbReference>